<feature type="transmembrane region" description="Helical" evidence="1">
    <location>
        <begin position="28"/>
        <end position="46"/>
    </location>
</feature>
<reference evidence="2 3" key="1">
    <citation type="submission" date="2024-03" db="EMBL/GenBank/DDBJ databases">
        <title>Novel species of the genus Variovorax.</title>
        <authorList>
            <person name="Liu Q."/>
            <person name="Xin Y.-H."/>
        </authorList>
    </citation>
    <scope>NUCLEOTIDE SEQUENCE [LARGE SCALE GENOMIC DNA]</scope>
    <source>
        <strain evidence="2 3">KACC 18901</strain>
    </source>
</reference>
<keyword evidence="3" id="KW-1185">Reference proteome</keyword>
<gene>
    <name evidence="2" type="ORF">WKW79_15060</name>
</gene>
<comment type="caution">
    <text evidence="2">The sequence shown here is derived from an EMBL/GenBank/DDBJ whole genome shotgun (WGS) entry which is preliminary data.</text>
</comment>
<accession>A0ABU8X7T7</accession>
<protein>
    <recommendedName>
        <fullName evidence="4">DUF4156 domain-containing protein</fullName>
    </recommendedName>
</protein>
<organism evidence="2 3">
    <name type="scientific">Variovorax robiniae</name>
    <dbReference type="NCBI Taxonomy" id="1836199"/>
    <lineage>
        <taxon>Bacteria</taxon>
        <taxon>Pseudomonadati</taxon>
        <taxon>Pseudomonadota</taxon>
        <taxon>Betaproteobacteria</taxon>
        <taxon>Burkholderiales</taxon>
        <taxon>Comamonadaceae</taxon>
        <taxon>Variovorax</taxon>
    </lineage>
</organism>
<evidence type="ECO:0008006" key="4">
    <source>
        <dbReference type="Google" id="ProtNLM"/>
    </source>
</evidence>
<proteinExistence type="predicted"/>
<keyword evidence="1" id="KW-0812">Transmembrane</keyword>
<evidence type="ECO:0000313" key="2">
    <source>
        <dbReference type="EMBL" id="MEJ8855900.1"/>
    </source>
</evidence>
<dbReference type="EMBL" id="JBBKZS010000005">
    <property type="protein sequence ID" value="MEJ8855900.1"/>
    <property type="molecule type" value="Genomic_DNA"/>
</dbReference>
<sequence length="139" mass="14923">MPKRSCETRLGGASLVATVRALAERRGLWILGVCLAVALPGCGAFIEESQAFKEGWRTAEIVEIGSANEIKLAGTTDCRKSASAAELATQRFVALRYRLGGRNHTHIVPIGGENFKPGDRVYTNVLVCGTPLELRSQAP</sequence>
<keyword evidence="1" id="KW-1133">Transmembrane helix</keyword>
<dbReference type="Proteomes" id="UP001367030">
    <property type="component" value="Unassembled WGS sequence"/>
</dbReference>
<keyword evidence="1" id="KW-0472">Membrane</keyword>
<dbReference type="RefSeq" id="WP_340335970.1">
    <property type="nucleotide sequence ID" value="NZ_JBBKZS010000005.1"/>
</dbReference>
<name>A0ABU8X7T7_9BURK</name>
<evidence type="ECO:0000256" key="1">
    <source>
        <dbReference type="SAM" id="Phobius"/>
    </source>
</evidence>
<evidence type="ECO:0000313" key="3">
    <source>
        <dbReference type="Proteomes" id="UP001367030"/>
    </source>
</evidence>